<keyword evidence="1" id="KW-0732">Signal</keyword>
<accession>A0A844FRT7</accession>
<dbReference type="Proteomes" id="UP000442619">
    <property type="component" value="Unassembled WGS sequence"/>
</dbReference>
<feature type="signal peptide" evidence="1">
    <location>
        <begin position="1"/>
        <end position="24"/>
    </location>
</feature>
<reference evidence="2 3" key="1">
    <citation type="submission" date="2019-08" db="EMBL/GenBank/DDBJ databases">
        <title>In-depth cultivation of the pig gut microbiome towards novel bacterial diversity and tailored functional studies.</title>
        <authorList>
            <person name="Wylensek D."/>
            <person name="Hitch T.C.A."/>
            <person name="Clavel T."/>
        </authorList>
    </citation>
    <scope>NUCLEOTIDE SEQUENCE [LARGE SCALE GENOMIC DNA]</scope>
    <source>
        <strain evidence="2 3">CA-Schmier-601-WT-3</strain>
    </source>
</reference>
<dbReference type="EMBL" id="VUNM01000002">
    <property type="protein sequence ID" value="MST88394.1"/>
    <property type="molecule type" value="Genomic_DNA"/>
</dbReference>
<keyword evidence="3" id="KW-1185">Reference proteome</keyword>
<feature type="chain" id="PRO_5032623486" evidence="1">
    <location>
        <begin position="25"/>
        <end position="138"/>
    </location>
</feature>
<proteinExistence type="predicted"/>
<comment type="caution">
    <text evidence="2">The sequence shown here is derived from an EMBL/GenBank/DDBJ whole genome shotgun (WGS) entry which is preliminary data.</text>
</comment>
<organism evidence="2 3">
    <name type="scientific">Sharpea porci</name>
    <dbReference type="NCBI Taxonomy" id="2652286"/>
    <lineage>
        <taxon>Bacteria</taxon>
        <taxon>Bacillati</taxon>
        <taxon>Bacillota</taxon>
        <taxon>Erysipelotrichia</taxon>
        <taxon>Erysipelotrichales</taxon>
        <taxon>Coprobacillaceae</taxon>
        <taxon>Sharpea</taxon>
    </lineage>
</organism>
<dbReference type="RefSeq" id="WP_154514328.1">
    <property type="nucleotide sequence ID" value="NZ_VUNM01000002.1"/>
</dbReference>
<sequence>MRKIYFSFLCVIAIITIAMVSVNADIKNGTSWQIAEYVDVSPHGGTKYNLAQGSKKTTTSDYGSMKASFGAILSPYGRFITKGKANRSEAISLSSSVKHPKLYNTADKGDVLYTKISTNSLDPGYIEVSLKFSSDYLS</sequence>
<gene>
    <name evidence="2" type="ORF">FYJ79_02160</name>
</gene>
<protein>
    <submittedName>
        <fullName evidence="2">Uncharacterized protein</fullName>
    </submittedName>
</protein>
<name>A0A844FRT7_9FIRM</name>
<evidence type="ECO:0000313" key="2">
    <source>
        <dbReference type="EMBL" id="MST88394.1"/>
    </source>
</evidence>
<evidence type="ECO:0000256" key="1">
    <source>
        <dbReference type="SAM" id="SignalP"/>
    </source>
</evidence>
<evidence type="ECO:0000313" key="3">
    <source>
        <dbReference type="Proteomes" id="UP000442619"/>
    </source>
</evidence>
<dbReference type="AlphaFoldDB" id="A0A844FRT7"/>